<feature type="compositionally biased region" description="Basic and acidic residues" evidence="1">
    <location>
        <begin position="97"/>
        <end position="107"/>
    </location>
</feature>
<name>A0A2S5BB43_9BASI</name>
<dbReference type="OrthoDB" id="15108at2759"/>
<feature type="region of interest" description="Disordered" evidence="1">
    <location>
        <begin position="97"/>
        <end position="119"/>
    </location>
</feature>
<keyword evidence="3" id="KW-1185">Reference proteome</keyword>
<gene>
    <name evidence="2" type="ORF">BMF94_2813</name>
</gene>
<dbReference type="STRING" id="741276.A0A2S5BB43"/>
<evidence type="ECO:0008006" key="4">
    <source>
        <dbReference type="Google" id="ProtNLM"/>
    </source>
</evidence>
<dbReference type="EMBL" id="PJQD01000029">
    <property type="protein sequence ID" value="POY74002.1"/>
    <property type="molecule type" value="Genomic_DNA"/>
</dbReference>
<reference evidence="2 3" key="1">
    <citation type="journal article" date="2018" name="Front. Microbiol.">
        <title>Prospects for Fungal Bioremediation of Acidic Radioactive Waste Sites: Characterization and Genome Sequence of Rhodotorula taiwanensis MD1149.</title>
        <authorList>
            <person name="Tkavc R."/>
            <person name="Matrosova V.Y."/>
            <person name="Grichenko O.E."/>
            <person name="Gostincar C."/>
            <person name="Volpe R.P."/>
            <person name="Klimenkova P."/>
            <person name="Gaidamakova E.K."/>
            <person name="Zhou C.E."/>
            <person name="Stewart B.J."/>
            <person name="Lyman M.G."/>
            <person name="Malfatti S.A."/>
            <person name="Rubinfeld B."/>
            <person name="Courtot M."/>
            <person name="Singh J."/>
            <person name="Dalgard C.L."/>
            <person name="Hamilton T."/>
            <person name="Frey K.G."/>
            <person name="Gunde-Cimerman N."/>
            <person name="Dugan L."/>
            <person name="Daly M.J."/>
        </authorList>
    </citation>
    <scope>NUCLEOTIDE SEQUENCE [LARGE SCALE GENOMIC DNA]</scope>
    <source>
        <strain evidence="2 3">MD1149</strain>
    </source>
</reference>
<evidence type="ECO:0000256" key="1">
    <source>
        <dbReference type="SAM" id="MobiDB-lite"/>
    </source>
</evidence>
<accession>A0A2S5BB43</accession>
<dbReference type="PANTHER" id="PTHR39476">
    <property type="entry name" value="NADH:UBIQUINONE OXIDOREDUCTASE 6.6KD SUBUNIT"/>
    <property type="match status" value="1"/>
</dbReference>
<sequence length="119" mass="13350">MAGGHGGYQPVKLDPGVEAWSYARENVWRFFRFTQRTSRQSLVWGALLPIGVFAICQQQDRRNRLSTGLNLPSLTGYANVQLKWEVTSAQRDDPIARWGDFAKRPSERAAAAAPAEDDE</sequence>
<protein>
    <recommendedName>
        <fullName evidence="4">NADH dehydrogenase [ubiquinone] 1 beta subcomplex subunit 4</fullName>
    </recommendedName>
</protein>
<dbReference type="PANTHER" id="PTHR39476:SF1">
    <property type="entry name" value="NADH DEHYDROGENASE [UBIQUINONE] 1 BETA SUBCOMPLEX SUBUNIT 4"/>
    <property type="match status" value="1"/>
</dbReference>
<comment type="caution">
    <text evidence="2">The sequence shown here is derived from an EMBL/GenBank/DDBJ whole genome shotgun (WGS) entry which is preliminary data.</text>
</comment>
<organism evidence="2 3">
    <name type="scientific">Rhodotorula taiwanensis</name>
    <dbReference type="NCBI Taxonomy" id="741276"/>
    <lineage>
        <taxon>Eukaryota</taxon>
        <taxon>Fungi</taxon>
        <taxon>Dikarya</taxon>
        <taxon>Basidiomycota</taxon>
        <taxon>Pucciniomycotina</taxon>
        <taxon>Microbotryomycetes</taxon>
        <taxon>Sporidiobolales</taxon>
        <taxon>Sporidiobolaceae</taxon>
        <taxon>Rhodotorula</taxon>
    </lineage>
</organism>
<proteinExistence type="predicted"/>
<dbReference type="Proteomes" id="UP000237144">
    <property type="component" value="Unassembled WGS sequence"/>
</dbReference>
<evidence type="ECO:0000313" key="3">
    <source>
        <dbReference type="Proteomes" id="UP000237144"/>
    </source>
</evidence>
<dbReference type="AlphaFoldDB" id="A0A2S5BB43"/>
<evidence type="ECO:0000313" key="2">
    <source>
        <dbReference type="EMBL" id="POY74002.1"/>
    </source>
</evidence>
<feature type="compositionally biased region" description="Low complexity" evidence="1">
    <location>
        <begin position="109"/>
        <end position="119"/>
    </location>
</feature>